<evidence type="ECO:0000313" key="2">
    <source>
        <dbReference type="Proteomes" id="UP000053647"/>
    </source>
</evidence>
<dbReference type="EMBL" id="KN821422">
    <property type="protein sequence ID" value="KIJ04898.1"/>
    <property type="molecule type" value="Genomic_DNA"/>
</dbReference>
<dbReference type="OrthoDB" id="8023605at2759"/>
<gene>
    <name evidence="1" type="ORF">PAXINDRAFT_39145</name>
</gene>
<evidence type="ECO:0000313" key="1">
    <source>
        <dbReference type="EMBL" id="KIJ04898.1"/>
    </source>
</evidence>
<dbReference type="HOGENOM" id="CLU_000384_22_11_1"/>
<organism evidence="1 2">
    <name type="scientific">Paxillus involutus ATCC 200175</name>
    <dbReference type="NCBI Taxonomy" id="664439"/>
    <lineage>
        <taxon>Eukaryota</taxon>
        <taxon>Fungi</taxon>
        <taxon>Dikarya</taxon>
        <taxon>Basidiomycota</taxon>
        <taxon>Agaricomycotina</taxon>
        <taxon>Agaricomycetes</taxon>
        <taxon>Agaricomycetidae</taxon>
        <taxon>Boletales</taxon>
        <taxon>Paxilineae</taxon>
        <taxon>Paxillaceae</taxon>
        <taxon>Paxillus</taxon>
    </lineage>
</organism>
<dbReference type="Proteomes" id="UP000053647">
    <property type="component" value="Unassembled WGS sequence"/>
</dbReference>
<keyword evidence="2" id="KW-1185">Reference proteome</keyword>
<proteinExistence type="predicted"/>
<name>A0A0C9T0C1_PAXIN</name>
<reference evidence="2" key="2">
    <citation type="submission" date="2015-01" db="EMBL/GenBank/DDBJ databases">
        <title>Evolutionary Origins and Diversification of the Mycorrhizal Mutualists.</title>
        <authorList>
            <consortium name="DOE Joint Genome Institute"/>
            <consortium name="Mycorrhizal Genomics Consortium"/>
            <person name="Kohler A."/>
            <person name="Kuo A."/>
            <person name="Nagy L.G."/>
            <person name="Floudas D."/>
            <person name="Copeland A."/>
            <person name="Barry K.W."/>
            <person name="Cichocki N."/>
            <person name="Veneault-Fourrey C."/>
            <person name="LaButti K."/>
            <person name="Lindquist E.A."/>
            <person name="Lipzen A."/>
            <person name="Lundell T."/>
            <person name="Morin E."/>
            <person name="Murat C."/>
            <person name="Riley R."/>
            <person name="Ohm R."/>
            <person name="Sun H."/>
            <person name="Tunlid A."/>
            <person name="Henrissat B."/>
            <person name="Grigoriev I.V."/>
            <person name="Hibbett D.S."/>
            <person name="Martin F."/>
        </authorList>
    </citation>
    <scope>NUCLEOTIDE SEQUENCE [LARGE SCALE GENOMIC DNA]</scope>
    <source>
        <strain evidence="2">ATCC 200175</strain>
    </source>
</reference>
<protein>
    <submittedName>
        <fullName evidence="1">Uncharacterized protein</fullName>
    </submittedName>
</protein>
<sequence length="50" mass="5886">KPHYFGPFEVYRRTKAGTYVLKELDGTVSRRGIATFRLIPYIIRNSREVI</sequence>
<feature type="non-terminal residue" evidence="1">
    <location>
        <position position="1"/>
    </location>
</feature>
<reference evidence="1 2" key="1">
    <citation type="submission" date="2014-06" db="EMBL/GenBank/DDBJ databases">
        <authorList>
            <consortium name="DOE Joint Genome Institute"/>
            <person name="Kuo A."/>
            <person name="Kohler A."/>
            <person name="Nagy L.G."/>
            <person name="Floudas D."/>
            <person name="Copeland A."/>
            <person name="Barry K.W."/>
            <person name="Cichocki N."/>
            <person name="Veneault-Fourrey C."/>
            <person name="LaButti K."/>
            <person name="Lindquist E.A."/>
            <person name="Lipzen A."/>
            <person name="Lundell T."/>
            <person name="Morin E."/>
            <person name="Murat C."/>
            <person name="Sun H."/>
            <person name="Tunlid A."/>
            <person name="Henrissat B."/>
            <person name="Grigoriev I.V."/>
            <person name="Hibbett D.S."/>
            <person name="Martin F."/>
            <person name="Nordberg H.P."/>
            <person name="Cantor M.N."/>
            <person name="Hua S.X."/>
        </authorList>
    </citation>
    <scope>NUCLEOTIDE SEQUENCE [LARGE SCALE GENOMIC DNA]</scope>
    <source>
        <strain evidence="1 2">ATCC 200175</strain>
    </source>
</reference>
<dbReference type="AlphaFoldDB" id="A0A0C9T0C1"/>
<feature type="non-terminal residue" evidence="1">
    <location>
        <position position="50"/>
    </location>
</feature>
<accession>A0A0C9T0C1</accession>